<dbReference type="Proteomes" id="UP001227101">
    <property type="component" value="Chromosome"/>
</dbReference>
<keyword evidence="2" id="KW-1185">Reference proteome</keyword>
<proteinExistence type="predicted"/>
<organism evidence="1 2">
    <name type="scientific">Amycolatopsis nalaikhensis</name>
    <dbReference type="NCBI Taxonomy" id="715472"/>
    <lineage>
        <taxon>Bacteria</taxon>
        <taxon>Bacillati</taxon>
        <taxon>Actinomycetota</taxon>
        <taxon>Actinomycetes</taxon>
        <taxon>Pseudonocardiales</taxon>
        <taxon>Pseudonocardiaceae</taxon>
        <taxon>Amycolatopsis</taxon>
    </lineage>
</organism>
<dbReference type="RefSeq" id="WP_285458195.1">
    <property type="nucleotide sequence ID" value="NZ_CP127173.1"/>
</dbReference>
<protein>
    <submittedName>
        <fullName evidence="1">Uncharacterized protein</fullName>
    </submittedName>
</protein>
<dbReference type="InterPro" id="IPR029787">
    <property type="entry name" value="Nucleotide_cyclase"/>
</dbReference>
<dbReference type="Gene3D" id="3.30.70.1230">
    <property type="entry name" value="Nucleotide cyclase"/>
    <property type="match status" value="1"/>
</dbReference>
<evidence type="ECO:0000313" key="2">
    <source>
        <dbReference type="Proteomes" id="UP001227101"/>
    </source>
</evidence>
<name>A0ABY8XYX3_9PSEU</name>
<reference evidence="1 2" key="1">
    <citation type="submission" date="2023-06" db="EMBL/GenBank/DDBJ databases">
        <authorList>
            <person name="Oyuntsetseg B."/>
            <person name="Kim S.B."/>
        </authorList>
    </citation>
    <scope>NUCLEOTIDE SEQUENCE [LARGE SCALE GENOMIC DNA]</scope>
    <source>
        <strain evidence="1 2">2-2</strain>
    </source>
</reference>
<dbReference type="EMBL" id="CP127173">
    <property type="protein sequence ID" value="WIV60612.1"/>
    <property type="molecule type" value="Genomic_DNA"/>
</dbReference>
<dbReference type="InterPro" id="IPR045428">
    <property type="entry name" value="EACC1"/>
</dbReference>
<sequence length="373" mass="40615">MMRPGTFFTQVVAVLSRRTPAFRQAPGEPGSYPDRLAALIRPRAALRKEPADNAVAIRRHEGPGLPVLRTIVAVSIVGYNDRARTVAGLTTMHKGFWTMLGSAFAGAGIPWDEAFVEDTGDGAMILLPPEMPKADLAAQLPDRLLAEMRRYNADYVDELRIRLRMALHAGDVRDEGDRSVNFTFRLLEASQVKVEQQAAGAELALTISDSFYREVVLPESAAVPEAYRRIPVKVKETATTAWLRMLGPSASPVRPDPPQAMIRIVSHAGQDELRDLMRWLSAEEELRGRLTLADAAPVPGAMGKPSDALVVALGVGAAAVLARSMAIWLQRRRSVITVEIATTEGRGRPVTVTGQWTSDAESVIKNALAEQGR</sequence>
<gene>
    <name evidence="1" type="ORF">QP939_19395</name>
</gene>
<evidence type="ECO:0000313" key="1">
    <source>
        <dbReference type="EMBL" id="WIV60612.1"/>
    </source>
</evidence>
<accession>A0ABY8XYX3</accession>
<dbReference type="Pfam" id="PF19953">
    <property type="entry name" value="EACC1"/>
    <property type="match status" value="1"/>
</dbReference>